<dbReference type="Proteomes" id="UP000183947">
    <property type="component" value="Unassembled WGS sequence"/>
</dbReference>
<protein>
    <submittedName>
        <fullName evidence="1">Uncharacterized protein</fullName>
    </submittedName>
</protein>
<organism evidence="1 2">
    <name type="scientific">Hymenobacter psychrotolerans DSM 18569</name>
    <dbReference type="NCBI Taxonomy" id="1121959"/>
    <lineage>
        <taxon>Bacteria</taxon>
        <taxon>Pseudomonadati</taxon>
        <taxon>Bacteroidota</taxon>
        <taxon>Cytophagia</taxon>
        <taxon>Cytophagales</taxon>
        <taxon>Hymenobacteraceae</taxon>
        <taxon>Hymenobacter</taxon>
    </lineage>
</organism>
<dbReference type="RefSeq" id="WP_073287594.1">
    <property type="nucleotide sequence ID" value="NZ_FRAS01000020.1"/>
</dbReference>
<dbReference type="EMBL" id="FRAS01000020">
    <property type="protein sequence ID" value="SHL75476.1"/>
    <property type="molecule type" value="Genomic_DNA"/>
</dbReference>
<evidence type="ECO:0000313" key="1">
    <source>
        <dbReference type="EMBL" id="SHL75476.1"/>
    </source>
</evidence>
<dbReference type="AlphaFoldDB" id="A0A1M7D7K3"/>
<proteinExistence type="predicted"/>
<dbReference type="OrthoDB" id="889007at2"/>
<evidence type="ECO:0000313" key="2">
    <source>
        <dbReference type="Proteomes" id="UP000183947"/>
    </source>
</evidence>
<gene>
    <name evidence="1" type="ORF">SAMN02746009_03327</name>
</gene>
<name>A0A1M7D7K3_9BACT</name>
<sequence>MRSPAATVAPSPAGLGAYNRRKCFEERELSVSLFGGLREVTAAVSYYVQWVSADEFNWSGRKQPHVQVRGVYCRRTGRPLYVGRAQERALGEKVEALLFEQGQA</sequence>
<accession>A0A1M7D7K3</accession>
<dbReference type="STRING" id="1121959.SAMN02746009_03327"/>
<keyword evidence="2" id="KW-1185">Reference proteome</keyword>
<reference evidence="2" key="1">
    <citation type="submission" date="2016-11" db="EMBL/GenBank/DDBJ databases">
        <authorList>
            <person name="Varghese N."/>
            <person name="Submissions S."/>
        </authorList>
    </citation>
    <scope>NUCLEOTIDE SEQUENCE [LARGE SCALE GENOMIC DNA]</scope>
    <source>
        <strain evidence="2">DSM 18569</strain>
    </source>
</reference>